<feature type="transmembrane region" description="Helical" evidence="1">
    <location>
        <begin position="12"/>
        <end position="29"/>
    </location>
</feature>
<dbReference type="OrthoDB" id="2939932at2"/>
<protein>
    <submittedName>
        <fullName evidence="3">Tripartite tricarboxylate transporter TctB family protein</fullName>
    </submittedName>
</protein>
<name>A0A417YBI6_9BACI</name>
<keyword evidence="1" id="KW-0812">Transmembrane</keyword>
<evidence type="ECO:0000256" key="1">
    <source>
        <dbReference type="SAM" id="Phobius"/>
    </source>
</evidence>
<feature type="transmembrane region" description="Helical" evidence="1">
    <location>
        <begin position="138"/>
        <end position="157"/>
    </location>
</feature>
<evidence type="ECO:0000259" key="2">
    <source>
        <dbReference type="Pfam" id="PF07331"/>
    </source>
</evidence>
<evidence type="ECO:0000313" key="3">
    <source>
        <dbReference type="EMBL" id="RHW29864.1"/>
    </source>
</evidence>
<evidence type="ECO:0000313" key="4">
    <source>
        <dbReference type="Proteomes" id="UP000285456"/>
    </source>
</evidence>
<keyword evidence="1" id="KW-0472">Membrane</keyword>
<feature type="transmembrane region" description="Helical" evidence="1">
    <location>
        <begin position="93"/>
        <end position="126"/>
    </location>
</feature>
<comment type="caution">
    <text evidence="3">The sequence shown here is derived from an EMBL/GenBank/DDBJ whole genome shotgun (WGS) entry which is preliminary data.</text>
</comment>
<organism evidence="3 4">
    <name type="scientific">Oceanobacillus profundus</name>
    <dbReference type="NCBI Taxonomy" id="372463"/>
    <lineage>
        <taxon>Bacteria</taxon>
        <taxon>Bacillati</taxon>
        <taxon>Bacillota</taxon>
        <taxon>Bacilli</taxon>
        <taxon>Bacillales</taxon>
        <taxon>Bacillaceae</taxon>
        <taxon>Oceanobacillus</taxon>
    </lineage>
</organism>
<dbReference type="AlphaFoldDB" id="A0A417YBI6"/>
<dbReference type="EMBL" id="QWEH01000018">
    <property type="protein sequence ID" value="RHW29864.1"/>
    <property type="molecule type" value="Genomic_DNA"/>
</dbReference>
<dbReference type="Pfam" id="PF07331">
    <property type="entry name" value="TctB"/>
    <property type="match status" value="1"/>
</dbReference>
<sequence>MMAVKYQDVFSGFFLLIVSVTMFLATFSFEALTESQVGPDFMPKIIASMMMILSIIIIVNGLKRGKIEKESTGAYQTDEEEGKKSASQDEKKNLLPVMITLGLMIGYFVLIPILGFLIMTALYLFLQMLLLSHKSNRKIWLFAILSIATSTLIYYVFRSVFYVMLPTGIIG</sequence>
<feature type="domain" description="DUF1468" evidence="2">
    <location>
        <begin position="11"/>
        <end position="166"/>
    </location>
</feature>
<keyword evidence="4" id="KW-1185">Reference proteome</keyword>
<reference evidence="3 4" key="1">
    <citation type="journal article" date="2007" name="Int. J. Syst. Evol. Microbiol.">
        <title>Oceanobacillus profundus sp. nov., isolated from a deep-sea sediment core.</title>
        <authorList>
            <person name="Kim Y.G."/>
            <person name="Choi D.H."/>
            <person name="Hyun S."/>
            <person name="Cho B.C."/>
        </authorList>
    </citation>
    <scope>NUCLEOTIDE SEQUENCE [LARGE SCALE GENOMIC DNA]</scope>
    <source>
        <strain evidence="3 4">DSM 18246</strain>
    </source>
</reference>
<gene>
    <name evidence="3" type="ORF">D1B32_19595</name>
</gene>
<dbReference type="InterPro" id="IPR009936">
    <property type="entry name" value="DUF1468"/>
</dbReference>
<dbReference type="Proteomes" id="UP000285456">
    <property type="component" value="Unassembled WGS sequence"/>
</dbReference>
<dbReference type="RefSeq" id="WP_095313874.1">
    <property type="nucleotide sequence ID" value="NZ_PHUT01000018.1"/>
</dbReference>
<accession>A0A417YBI6</accession>
<proteinExistence type="predicted"/>
<keyword evidence="1" id="KW-1133">Transmembrane helix</keyword>
<feature type="transmembrane region" description="Helical" evidence="1">
    <location>
        <begin position="41"/>
        <end position="62"/>
    </location>
</feature>